<evidence type="ECO:0000313" key="2">
    <source>
        <dbReference type="EMBL" id="QDT14273.1"/>
    </source>
</evidence>
<evidence type="ECO:0000256" key="1">
    <source>
        <dbReference type="SAM" id="SignalP"/>
    </source>
</evidence>
<evidence type="ECO:0008006" key="4">
    <source>
        <dbReference type="Google" id="ProtNLM"/>
    </source>
</evidence>
<dbReference type="AlphaFoldDB" id="A0A517P4I1"/>
<dbReference type="Proteomes" id="UP000318741">
    <property type="component" value="Chromosome"/>
</dbReference>
<dbReference type="OrthoDB" id="9774929at2"/>
<protein>
    <recommendedName>
        <fullName evidence="4">Fibronectin type-III domain-containing protein</fullName>
    </recommendedName>
</protein>
<name>A0A517P4I1_9PLAN</name>
<dbReference type="RefSeq" id="WP_145356974.1">
    <property type="nucleotide sequence ID" value="NZ_CP036265.1"/>
</dbReference>
<proteinExistence type="predicted"/>
<accession>A0A517P4I1</accession>
<dbReference type="EMBL" id="CP036265">
    <property type="protein sequence ID" value="QDT14273.1"/>
    <property type="molecule type" value="Genomic_DNA"/>
</dbReference>
<keyword evidence="3" id="KW-1185">Reference proteome</keyword>
<dbReference type="Gene3D" id="2.60.120.200">
    <property type="match status" value="1"/>
</dbReference>
<gene>
    <name evidence="2" type="ORF">CA12_03440</name>
</gene>
<reference evidence="2 3" key="1">
    <citation type="submission" date="2019-02" db="EMBL/GenBank/DDBJ databases">
        <title>Deep-cultivation of Planctomycetes and their phenomic and genomic characterization uncovers novel biology.</title>
        <authorList>
            <person name="Wiegand S."/>
            <person name="Jogler M."/>
            <person name="Boedeker C."/>
            <person name="Pinto D."/>
            <person name="Vollmers J."/>
            <person name="Rivas-Marin E."/>
            <person name="Kohn T."/>
            <person name="Peeters S.H."/>
            <person name="Heuer A."/>
            <person name="Rast P."/>
            <person name="Oberbeckmann S."/>
            <person name="Bunk B."/>
            <person name="Jeske O."/>
            <person name="Meyerdierks A."/>
            <person name="Storesund J.E."/>
            <person name="Kallscheuer N."/>
            <person name="Luecker S."/>
            <person name="Lage O.M."/>
            <person name="Pohl T."/>
            <person name="Merkel B.J."/>
            <person name="Hornburger P."/>
            <person name="Mueller R.-W."/>
            <person name="Bruemmer F."/>
            <person name="Labrenz M."/>
            <person name="Spormann A.M."/>
            <person name="Op den Camp H."/>
            <person name="Overmann J."/>
            <person name="Amann R."/>
            <person name="Jetten M.S.M."/>
            <person name="Mascher T."/>
            <person name="Medema M.H."/>
            <person name="Devos D.P."/>
            <person name="Kaster A.-K."/>
            <person name="Ovreas L."/>
            <person name="Rohde M."/>
            <person name="Galperin M.Y."/>
            <person name="Jogler C."/>
        </authorList>
    </citation>
    <scope>NUCLEOTIDE SEQUENCE [LARGE SCALE GENOMIC DNA]</scope>
    <source>
        <strain evidence="2 3">CA12</strain>
    </source>
</reference>
<dbReference type="KEGG" id="acaf:CA12_03440"/>
<evidence type="ECO:0000313" key="3">
    <source>
        <dbReference type="Proteomes" id="UP000318741"/>
    </source>
</evidence>
<feature type="chain" id="PRO_5021849278" description="Fibronectin type-III domain-containing protein" evidence="1">
    <location>
        <begin position="27"/>
        <end position="397"/>
    </location>
</feature>
<sequence length="397" mass="43978" precursor="true">MTQFRLTNLLFLLCGGVVSCGGVASAGAEQVPEAPRIDSVGMAESQPHATDAAVIWYDDFDDPATQRQYPERSGETTDATRFGDRGRSLQMDYRKDERGTGGRKLFFGDSPVYPAQAVRPEETFTDVYWRIYVRHQPGWTGGGPAKLSRATSLTPPGWRQAMIAHVWSSGEALTLDPATGVRGDRVVTTKYNDFANLKWLGNKPASQFQLHSREESGRWVCVEARAKLNSPGKNDGLNQLWIDARLEAERRDLDWRGGYADRGINAVFLEAYWNDGSPVDQSRWIDNFVVSTEPIGPVVCPRNPVLFVTPNHGPGGQRSWEAEIANDPAGQSVVWTSRPLRGTDRVRVGPDTGQFVGSLAGANQLDASQVYFVRVRQQGATGPWSAWSPWHQPFRTL</sequence>
<organism evidence="2 3">
    <name type="scientific">Alienimonas californiensis</name>
    <dbReference type="NCBI Taxonomy" id="2527989"/>
    <lineage>
        <taxon>Bacteria</taxon>
        <taxon>Pseudomonadati</taxon>
        <taxon>Planctomycetota</taxon>
        <taxon>Planctomycetia</taxon>
        <taxon>Planctomycetales</taxon>
        <taxon>Planctomycetaceae</taxon>
        <taxon>Alienimonas</taxon>
    </lineage>
</organism>
<feature type="signal peptide" evidence="1">
    <location>
        <begin position="1"/>
        <end position="26"/>
    </location>
</feature>
<keyword evidence="1" id="KW-0732">Signal</keyword>
<dbReference type="PROSITE" id="PS51257">
    <property type="entry name" value="PROKAR_LIPOPROTEIN"/>
    <property type="match status" value="1"/>
</dbReference>